<gene>
    <name evidence="1" type="ORF">U9M48_014844</name>
</gene>
<protein>
    <recommendedName>
        <fullName evidence="3">DUF4371 domain-containing protein</fullName>
    </recommendedName>
</protein>
<evidence type="ECO:0000313" key="1">
    <source>
        <dbReference type="EMBL" id="WVZ65492.1"/>
    </source>
</evidence>
<name>A0AAQ3T587_PASNO</name>
<dbReference type="Proteomes" id="UP001341281">
    <property type="component" value="Chromosome 03"/>
</dbReference>
<reference evidence="1 2" key="1">
    <citation type="submission" date="2024-02" db="EMBL/GenBank/DDBJ databases">
        <title>High-quality chromosome-scale genome assembly of Pensacola bahiagrass (Paspalum notatum Flugge var. saurae).</title>
        <authorList>
            <person name="Vega J.M."/>
            <person name="Podio M."/>
            <person name="Orjuela J."/>
            <person name="Siena L.A."/>
            <person name="Pessino S.C."/>
            <person name="Combes M.C."/>
            <person name="Mariac C."/>
            <person name="Albertini E."/>
            <person name="Pupilli F."/>
            <person name="Ortiz J.P.A."/>
            <person name="Leblanc O."/>
        </authorList>
    </citation>
    <scope>NUCLEOTIDE SEQUENCE [LARGE SCALE GENOMIC DNA]</scope>
    <source>
        <strain evidence="1">R1</strain>
        <tissue evidence="1">Leaf</tissue>
    </source>
</reference>
<sequence length="174" mass="20243">MIRSYNYVVEKEQPTINLENQSPIPEENVGINIDDNNVSDRDAIFNSSPTENVSVDEQSVPTEDIYDPRNWEKCKSSLGHDGYGDWRHTSERLKEHEASMEHIASMISWNELRVRLNKHETIDKEMEHQITKEKERIRQVLFRIVAIVKFLGKRSLAFRGSSEQLYNDLNGPLS</sequence>
<proteinExistence type="predicted"/>
<dbReference type="EMBL" id="CP144747">
    <property type="protein sequence ID" value="WVZ65492.1"/>
    <property type="molecule type" value="Genomic_DNA"/>
</dbReference>
<dbReference type="AlphaFoldDB" id="A0AAQ3T587"/>
<keyword evidence="2" id="KW-1185">Reference proteome</keyword>
<evidence type="ECO:0000313" key="2">
    <source>
        <dbReference type="Proteomes" id="UP001341281"/>
    </source>
</evidence>
<evidence type="ECO:0008006" key="3">
    <source>
        <dbReference type="Google" id="ProtNLM"/>
    </source>
</evidence>
<organism evidence="1 2">
    <name type="scientific">Paspalum notatum var. saurae</name>
    <dbReference type="NCBI Taxonomy" id="547442"/>
    <lineage>
        <taxon>Eukaryota</taxon>
        <taxon>Viridiplantae</taxon>
        <taxon>Streptophyta</taxon>
        <taxon>Embryophyta</taxon>
        <taxon>Tracheophyta</taxon>
        <taxon>Spermatophyta</taxon>
        <taxon>Magnoliopsida</taxon>
        <taxon>Liliopsida</taxon>
        <taxon>Poales</taxon>
        <taxon>Poaceae</taxon>
        <taxon>PACMAD clade</taxon>
        <taxon>Panicoideae</taxon>
        <taxon>Andropogonodae</taxon>
        <taxon>Paspaleae</taxon>
        <taxon>Paspalinae</taxon>
        <taxon>Paspalum</taxon>
    </lineage>
</organism>
<accession>A0AAQ3T587</accession>